<evidence type="ECO:0000313" key="2">
    <source>
        <dbReference type="Proteomes" id="UP001374535"/>
    </source>
</evidence>
<gene>
    <name evidence="1" type="ORF">V8G54_032302</name>
</gene>
<protein>
    <submittedName>
        <fullName evidence="1">Uncharacterized protein</fullName>
    </submittedName>
</protein>
<name>A0AAQ3MM65_VIGMU</name>
<accession>A0AAQ3MM65</accession>
<reference evidence="1 2" key="1">
    <citation type="journal article" date="2023" name="Life. Sci Alliance">
        <title>Evolutionary insights into 3D genome organization and epigenetic landscape of Vigna mungo.</title>
        <authorList>
            <person name="Junaid A."/>
            <person name="Singh B."/>
            <person name="Bhatia S."/>
        </authorList>
    </citation>
    <scope>NUCLEOTIDE SEQUENCE [LARGE SCALE GENOMIC DNA]</scope>
    <source>
        <strain evidence="1">Urdbean</strain>
    </source>
</reference>
<dbReference type="Proteomes" id="UP001374535">
    <property type="component" value="Chromosome 10"/>
</dbReference>
<organism evidence="1 2">
    <name type="scientific">Vigna mungo</name>
    <name type="common">Black gram</name>
    <name type="synonym">Phaseolus mungo</name>
    <dbReference type="NCBI Taxonomy" id="3915"/>
    <lineage>
        <taxon>Eukaryota</taxon>
        <taxon>Viridiplantae</taxon>
        <taxon>Streptophyta</taxon>
        <taxon>Embryophyta</taxon>
        <taxon>Tracheophyta</taxon>
        <taxon>Spermatophyta</taxon>
        <taxon>Magnoliopsida</taxon>
        <taxon>eudicotyledons</taxon>
        <taxon>Gunneridae</taxon>
        <taxon>Pentapetalae</taxon>
        <taxon>rosids</taxon>
        <taxon>fabids</taxon>
        <taxon>Fabales</taxon>
        <taxon>Fabaceae</taxon>
        <taxon>Papilionoideae</taxon>
        <taxon>50 kb inversion clade</taxon>
        <taxon>NPAAA clade</taxon>
        <taxon>indigoferoid/millettioid clade</taxon>
        <taxon>Phaseoleae</taxon>
        <taxon>Vigna</taxon>
    </lineage>
</organism>
<sequence length="116" mass="12861">MFSSFRKFSFGSSSFMNPIEKSSISVSVISLLQLCFSNPTFISFSSVLVWKFEISSIGTIFCCSSIKLFPTSLLDIPTHLKFSVLNPSSRSPISIDLVFWSSHALSTNPMVFISLT</sequence>
<evidence type="ECO:0000313" key="1">
    <source>
        <dbReference type="EMBL" id="WVY93214.1"/>
    </source>
</evidence>
<keyword evidence="2" id="KW-1185">Reference proteome</keyword>
<proteinExistence type="predicted"/>
<dbReference type="AlphaFoldDB" id="A0AAQ3MM65"/>
<dbReference type="EMBL" id="CP144691">
    <property type="protein sequence ID" value="WVY93214.1"/>
    <property type="molecule type" value="Genomic_DNA"/>
</dbReference>